<dbReference type="PROSITE" id="PS50255">
    <property type="entry name" value="CYTOCHROME_B5_2"/>
    <property type="match status" value="1"/>
</dbReference>
<evidence type="ECO:0000313" key="3">
    <source>
        <dbReference type="EMBL" id="RUP44131.1"/>
    </source>
</evidence>
<keyword evidence="1" id="KW-0812">Transmembrane</keyword>
<feature type="domain" description="Cytochrome b5 heme-binding" evidence="2">
    <location>
        <begin position="9"/>
        <end position="88"/>
    </location>
</feature>
<keyword evidence="1" id="KW-1133">Transmembrane helix</keyword>
<comment type="caution">
    <text evidence="3">The sequence shown here is derived from an EMBL/GenBank/DDBJ whole genome shotgun (WGS) entry which is preliminary data.</text>
</comment>
<dbReference type="Proteomes" id="UP000268093">
    <property type="component" value="Unassembled WGS sequence"/>
</dbReference>
<accession>A0A433CZZ1</accession>
<dbReference type="Pfam" id="PF00173">
    <property type="entry name" value="Cyt-b5"/>
    <property type="match status" value="1"/>
</dbReference>
<evidence type="ECO:0000313" key="4">
    <source>
        <dbReference type="Proteomes" id="UP000268093"/>
    </source>
</evidence>
<sequence>MDSAVFDNLTTTRWDEFNERIANGAMLVVVSHFVIDISLFTASHPGGSMILKRADGTDITDDLLGLRHDVDASDALKKPRLRRQGSIANNLLDRMESYSRRASRNIWRL</sequence>
<dbReference type="SUPFAM" id="SSF55856">
    <property type="entry name" value="Cytochrome b5-like heme/steroid binding domain"/>
    <property type="match status" value="1"/>
</dbReference>
<organism evidence="3 4">
    <name type="scientific">Jimgerdemannia flammicorona</name>
    <dbReference type="NCBI Taxonomy" id="994334"/>
    <lineage>
        <taxon>Eukaryota</taxon>
        <taxon>Fungi</taxon>
        <taxon>Fungi incertae sedis</taxon>
        <taxon>Mucoromycota</taxon>
        <taxon>Mucoromycotina</taxon>
        <taxon>Endogonomycetes</taxon>
        <taxon>Endogonales</taxon>
        <taxon>Endogonaceae</taxon>
        <taxon>Jimgerdemannia</taxon>
    </lineage>
</organism>
<protein>
    <recommendedName>
        <fullName evidence="2">Cytochrome b5 heme-binding domain-containing protein</fullName>
    </recommendedName>
</protein>
<dbReference type="EMBL" id="RBNI01009531">
    <property type="protein sequence ID" value="RUP44131.1"/>
    <property type="molecule type" value="Genomic_DNA"/>
</dbReference>
<dbReference type="InterPro" id="IPR001199">
    <property type="entry name" value="Cyt_B5-like_heme/steroid-bd"/>
</dbReference>
<gene>
    <name evidence="3" type="ORF">BC936DRAFT_149892</name>
</gene>
<dbReference type="Gene3D" id="3.10.120.10">
    <property type="entry name" value="Cytochrome b5-like heme/steroid binding domain"/>
    <property type="match status" value="1"/>
</dbReference>
<dbReference type="OrthoDB" id="823504at2759"/>
<keyword evidence="1" id="KW-0472">Membrane</keyword>
<keyword evidence="4" id="KW-1185">Reference proteome</keyword>
<name>A0A433CZZ1_9FUNG</name>
<proteinExistence type="predicted"/>
<dbReference type="AlphaFoldDB" id="A0A433CZZ1"/>
<evidence type="ECO:0000256" key="1">
    <source>
        <dbReference type="SAM" id="Phobius"/>
    </source>
</evidence>
<feature type="transmembrane region" description="Helical" evidence="1">
    <location>
        <begin position="20"/>
        <end position="42"/>
    </location>
</feature>
<dbReference type="InterPro" id="IPR036400">
    <property type="entry name" value="Cyt_B5-like_heme/steroid_sf"/>
</dbReference>
<evidence type="ECO:0000259" key="2">
    <source>
        <dbReference type="PROSITE" id="PS50255"/>
    </source>
</evidence>
<reference evidence="3 4" key="1">
    <citation type="journal article" date="2018" name="New Phytol.">
        <title>Phylogenomics of Endogonaceae and evolution of mycorrhizas within Mucoromycota.</title>
        <authorList>
            <person name="Chang Y."/>
            <person name="Desiro A."/>
            <person name="Na H."/>
            <person name="Sandor L."/>
            <person name="Lipzen A."/>
            <person name="Clum A."/>
            <person name="Barry K."/>
            <person name="Grigoriev I.V."/>
            <person name="Martin F.M."/>
            <person name="Stajich J.E."/>
            <person name="Smith M.E."/>
            <person name="Bonito G."/>
            <person name="Spatafora J.W."/>
        </authorList>
    </citation>
    <scope>NUCLEOTIDE SEQUENCE [LARGE SCALE GENOMIC DNA]</scope>
    <source>
        <strain evidence="3 4">GMNB39</strain>
    </source>
</reference>